<dbReference type="AlphaFoldDB" id="A0AAV1T0K4"/>
<reference evidence="2" key="1">
    <citation type="submission" date="2024-01" db="EMBL/GenBank/DDBJ databases">
        <authorList>
            <person name="Webb A."/>
        </authorList>
    </citation>
    <scope>NUCLEOTIDE SEQUENCE</scope>
    <source>
        <strain evidence="2">Pm1</strain>
    </source>
</reference>
<evidence type="ECO:0000313" key="4">
    <source>
        <dbReference type="Proteomes" id="UP001162060"/>
    </source>
</evidence>
<name>A0AAV1T0K4_9STRA</name>
<comment type="caution">
    <text evidence="2">The sequence shown here is derived from an EMBL/GenBank/DDBJ whole genome shotgun (WGS) entry which is preliminary data.</text>
</comment>
<feature type="domain" description="Reverse transcriptase Ty1/copia-type" evidence="1">
    <location>
        <begin position="11"/>
        <end position="81"/>
    </location>
</feature>
<evidence type="ECO:0000313" key="2">
    <source>
        <dbReference type="EMBL" id="CAK7890645.1"/>
    </source>
</evidence>
<dbReference type="InterPro" id="IPR013103">
    <property type="entry name" value="RVT_2"/>
</dbReference>
<evidence type="ECO:0000259" key="1">
    <source>
        <dbReference type="Pfam" id="PF07727"/>
    </source>
</evidence>
<dbReference type="Pfam" id="PF07727">
    <property type="entry name" value="RVT_2"/>
    <property type="match status" value="1"/>
</dbReference>
<gene>
    <name evidence="3" type="ORF">PM001_LOCUS19699</name>
    <name evidence="2" type="ORF">PM001_LOCUS32</name>
</gene>
<organism evidence="2 4">
    <name type="scientific">Peronospora matthiolae</name>
    <dbReference type="NCBI Taxonomy" id="2874970"/>
    <lineage>
        <taxon>Eukaryota</taxon>
        <taxon>Sar</taxon>
        <taxon>Stramenopiles</taxon>
        <taxon>Oomycota</taxon>
        <taxon>Peronosporomycetes</taxon>
        <taxon>Peronosporales</taxon>
        <taxon>Peronosporaceae</taxon>
        <taxon>Peronospora</taxon>
    </lineage>
</organism>
<dbReference type="EMBL" id="CAKLBY020000213">
    <property type="protein sequence ID" value="CAK7934549.1"/>
    <property type="molecule type" value="Genomic_DNA"/>
</dbReference>
<dbReference type="EMBL" id="CAKLBY020000001">
    <property type="protein sequence ID" value="CAK7890645.1"/>
    <property type="molecule type" value="Genomic_DNA"/>
</dbReference>
<protein>
    <recommendedName>
        <fullName evidence="1">Reverse transcriptase Ty1/copia-type domain-containing protein</fullName>
    </recommendedName>
</protein>
<sequence>MDDKIALLEKNNTWQVIKREKHMHVIRNKWVFKKKMNGSGSIERYKASLVAGGDDQVLGRDYNPTFTSVLDMTGGKIILAVVRIWNVRATL</sequence>
<evidence type="ECO:0000313" key="3">
    <source>
        <dbReference type="EMBL" id="CAK7934549.1"/>
    </source>
</evidence>
<proteinExistence type="predicted"/>
<dbReference type="Proteomes" id="UP001162060">
    <property type="component" value="Unassembled WGS sequence"/>
</dbReference>
<accession>A0AAV1T0K4</accession>